<evidence type="ECO:0000313" key="2">
    <source>
        <dbReference type="EMBL" id="GIG96929.1"/>
    </source>
</evidence>
<evidence type="ECO:0000256" key="1">
    <source>
        <dbReference type="SAM" id="MobiDB-lite"/>
    </source>
</evidence>
<organism evidence="2 3">
    <name type="scientific">Plantactinospora mayteni</name>
    <dbReference type="NCBI Taxonomy" id="566021"/>
    <lineage>
        <taxon>Bacteria</taxon>
        <taxon>Bacillati</taxon>
        <taxon>Actinomycetota</taxon>
        <taxon>Actinomycetes</taxon>
        <taxon>Micromonosporales</taxon>
        <taxon>Micromonosporaceae</taxon>
        <taxon>Plantactinospora</taxon>
    </lineage>
</organism>
<protein>
    <submittedName>
        <fullName evidence="2">Uncharacterized protein</fullName>
    </submittedName>
</protein>
<feature type="compositionally biased region" description="Low complexity" evidence="1">
    <location>
        <begin position="77"/>
        <end position="86"/>
    </location>
</feature>
<feature type="region of interest" description="Disordered" evidence="1">
    <location>
        <begin position="68"/>
        <end position="126"/>
    </location>
</feature>
<proteinExistence type="predicted"/>
<dbReference type="Proteomes" id="UP000621500">
    <property type="component" value="Unassembled WGS sequence"/>
</dbReference>
<name>A0ABQ4EQK7_9ACTN</name>
<gene>
    <name evidence="2" type="ORF">Pma05_35020</name>
</gene>
<accession>A0ABQ4EQK7</accession>
<dbReference type="EMBL" id="BONX01000023">
    <property type="protein sequence ID" value="GIG96929.1"/>
    <property type="molecule type" value="Genomic_DNA"/>
</dbReference>
<evidence type="ECO:0000313" key="3">
    <source>
        <dbReference type="Proteomes" id="UP000621500"/>
    </source>
</evidence>
<sequence length="126" mass="14588">MEFRKGQRHRRDWRRLWRYCRCGYRWRCPDSIKLVPLPYGPFVRPMTDEEYRAGFLASSPVPRVVSYTSEVTRDARSPSPRSTATNRRSRATNRRADPAWNGNSGHQVGRAGRLTRLPGARVDAGQ</sequence>
<reference evidence="2 3" key="1">
    <citation type="submission" date="2021-01" db="EMBL/GenBank/DDBJ databases">
        <title>Whole genome shotgun sequence of Plantactinospora mayteni NBRC 109088.</title>
        <authorList>
            <person name="Komaki H."/>
            <person name="Tamura T."/>
        </authorList>
    </citation>
    <scope>NUCLEOTIDE SEQUENCE [LARGE SCALE GENOMIC DNA]</scope>
    <source>
        <strain evidence="2 3">NBRC 109088</strain>
    </source>
</reference>
<keyword evidence="3" id="KW-1185">Reference proteome</keyword>
<comment type="caution">
    <text evidence="2">The sequence shown here is derived from an EMBL/GenBank/DDBJ whole genome shotgun (WGS) entry which is preliminary data.</text>
</comment>